<dbReference type="GO" id="GO:0005886">
    <property type="term" value="C:plasma membrane"/>
    <property type="evidence" value="ECO:0007669"/>
    <property type="project" value="UniProtKB-SubCell"/>
</dbReference>
<evidence type="ECO:0000256" key="8">
    <source>
        <dbReference type="ARBA" id="ARBA00022801"/>
    </source>
</evidence>
<comment type="cofactor">
    <cofactor evidence="1">
        <name>Zn(2+)</name>
        <dbReference type="ChEBI" id="CHEBI:29105"/>
    </cofactor>
</comment>
<evidence type="ECO:0000256" key="6">
    <source>
        <dbReference type="ARBA" id="ARBA00022692"/>
    </source>
</evidence>
<feature type="transmembrane region" description="Helical" evidence="13">
    <location>
        <begin position="12"/>
        <end position="31"/>
    </location>
</feature>
<dbReference type="RefSeq" id="WP_015878565.1">
    <property type="nucleotide sequence ID" value="NC_012691.1"/>
</dbReference>
<evidence type="ECO:0000256" key="5">
    <source>
        <dbReference type="ARBA" id="ARBA00022670"/>
    </source>
</evidence>
<comment type="subcellular location">
    <subcellularLocation>
        <location evidence="2">Cell membrane</location>
        <topology evidence="2">Multi-pass membrane protein</topology>
    </subcellularLocation>
</comment>
<name>C4LES6_TOLAT</name>
<feature type="transmembrane region" description="Helical" evidence="13">
    <location>
        <begin position="123"/>
        <end position="147"/>
    </location>
</feature>
<dbReference type="HOGENOM" id="CLU_086979_1_1_6"/>
<evidence type="ECO:0000256" key="10">
    <source>
        <dbReference type="ARBA" id="ARBA00022989"/>
    </source>
</evidence>
<organism evidence="15 16">
    <name type="scientific">Tolumonas auensis (strain DSM 9187 / NBRC 110442 / TA 4)</name>
    <dbReference type="NCBI Taxonomy" id="595494"/>
    <lineage>
        <taxon>Bacteria</taxon>
        <taxon>Pseudomonadati</taxon>
        <taxon>Pseudomonadota</taxon>
        <taxon>Gammaproteobacteria</taxon>
        <taxon>Aeromonadales</taxon>
        <taxon>Aeromonadaceae</taxon>
        <taxon>Tolumonas</taxon>
    </lineage>
</organism>
<keyword evidence="10 13" id="KW-1133">Transmembrane helix</keyword>
<keyword evidence="5" id="KW-0645">Protease</keyword>
<dbReference type="InterPro" id="IPR052348">
    <property type="entry name" value="Metallopeptidase_M50B"/>
</dbReference>
<gene>
    <name evidence="15" type="ordered locus">Tola_1479</name>
</gene>
<evidence type="ECO:0000256" key="9">
    <source>
        <dbReference type="ARBA" id="ARBA00022833"/>
    </source>
</evidence>
<keyword evidence="8" id="KW-0378">Hydrolase</keyword>
<dbReference type="eggNOG" id="COG1994">
    <property type="taxonomic scope" value="Bacteria"/>
</dbReference>
<dbReference type="PANTHER" id="PTHR35864:SF1">
    <property type="entry name" value="ZINC METALLOPROTEASE YWHC-RELATED"/>
    <property type="match status" value="1"/>
</dbReference>
<proteinExistence type="inferred from homology"/>
<dbReference type="AlphaFoldDB" id="C4LES6"/>
<dbReference type="EMBL" id="CP001616">
    <property type="protein sequence ID" value="ACQ93093.1"/>
    <property type="molecule type" value="Genomic_DNA"/>
</dbReference>
<keyword evidence="16" id="KW-1185">Reference proteome</keyword>
<evidence type="ECO:0000313" key="16">
    <source>
        <dbReference type="Proteomes" id="UP000009073"/>
    </source>
</evidence>
<reference evidence="16" key="1">
    <citation type="submission" date="2009-05" db="EMBL/GenBank/DDBJ databases">
        <title>Complete sequence of Tolumonas auensis DSM 9187.</title>
        <authorList>
            <consortium name="US DOE Joint Genome Institute"/>
            <person name="Lucas S."/>
            <person name="Copeland A."/>
            <person name="Lapidus A."/>
            <person name="Glavina del Rio T."/>
            <person name="Tice H."/>
            <person name="Bruce D."/>
            <person name="Goodwin L."/>
            <person name="Pitluck S."/>
            <person name="Chertkov O."/>
            <person name="Brettin T."/>
            <person name="Detter J.C."/>
            <person name="Han C."/>
            <person name="Larimer F."/>
            <person name="Land M."/>
            <person name="Hauser L."/>
            <person name="Kyrpides N."/>
            <person name="Mikhailova N."/>
            <person name="Spring S."/>
            <person name="Beller H."/>
        </authorList>
    </citation>
    <scope>NUCLEOTIDE SEQUENCE [LARGE SCALE GENOMIC DNA]</scope>
    <source>
        <strain evidence="16">DSM 9187 / TA4</strain>
    </source>
</reference>
<dbReference type="InterPro" id="IPR044537">
    <property type="entry name" value="Rip2-like"/>
</dbReference>
<protein>
    <submittedName>
        <fullName evidence="15">Peptidase M50</fullName>
    </submittedName>
</protein>
<evidence type="ECO:0000256" key="4">
    <source>
        <dbReference type="ARBA" id="ARBA00022475"/>
    </source>
</evidence>
<evidence type="ECO:0000256" key="2">
    <source>
        <dbReference type="ARBA" id="ARBA00004651"/>
    </source>
</evidence>
<evidence type="ECO:0000256" key="12">
    <source>
        <dbReference type="ARBA" id="ARBA00023136"/>
    </source>
</evidence>
<evidence type="ECO:0000256" key="7">
    <source>
        <dbReference type="ARBA" id="ARBA00022723"/>
    </source>
</evidence>
<keyword evidence="9" id="KW-0862">Zinc</keyword>
<dbReference type="PANTHER" id="PTHR35864">
    <property type="entry name" value="ZINC METALLOPROTEASE MJ0611-RELATED"/>
    <property type="match status" value="1"/>
</dbReference>
<keyword evidence="12 13" id="KW-0472">Membrane</keyword>
<keyword evidence="7" id="KW-0479">Metal-binding</keyword>
<evidence type="ECO:0000259" key="14">
    <source>
        <dbReference type="Pfam" id="PF02163"/>
    </source>
</evidence>
<dbReference type="Pfam" id="PF02163">
    <property type="entry name" value="Peptidase_M50"/>
    <property type="match status" value="1"/>
</dbReference>
<accession>C4LES6</accession>
<keyword evidence="11" id="KW-0482">Metalloprotease</keyword>
<dbReference type="GO" id="GO:0008237">
    <property type="term" value="F:metallopeptidase activity"/>
    <property type="evidence" value="ECO:0007669"/>
    <property type="project" value="UniProtKB-KW"/>
</dbReference>
<dbReference type="InterPro" id="IPR008915">
    <property type="entry name" value="Peptidase_M50"/>
</dbReference>
<evidence type="ECO:0000256" key="1">
    <source>
        <dbReference type="ARBA" id="ARBA00001947"/>
    </source>
</evidence>
<dbReference type="GO" id="GO:0006508">
    <property type="term" value="P:proteolysis"/>
    <property type="evidence" value="ECO:0007669"/>
    <property type="project" value="UniProtKB-KW"/>
</dbReference>
<keyword evidence="6 13" id="KW-0812">Transmembrane</keyword>
<evidence type="ECO:0000256" key="11">
    <source>
        <dbReference type="ARBA" id="ARBA00023049"/>
    </source>
</evidence>
<evidence type="ECO:0000256" key="3">
    <source>
        <dbReference type="ARBA" id="ARBA00007931"/>
    </source>
</evidence>
<sequence>MNFDYFWLFRSLPAVIIGLTVHELAHAYTAYKLGDMTAKNDGRLTLNPLKHIDPLGFILIVIAGFGWAKPVSFNPDNLKNKHRDEILISLAGPFSNFLLAILFLIVARGLYFFPYFSGTEVGLATINLLILWSVINFGLFIFNLIPIPPLDGSHIYMTFLKETNPKLLQNMYKYGTLGLLLIILIQSNTKIEILPLGPLIRGITNVFISILQFK</sequence>
<dbReference type="STRING" id="595494.Tola_1479"/>
<feature type="transmembrane region" description="Helical" evidence="13">
    <location>
        <begin position="52"/>
        <end position="68"/>
    </location>
</feature>
<feature type="domain" description="Peptidase M50" evidence="14">
    <location>
        <begin position="124"/>
        <end position="177"/>
    </location>
</feature>
<dbReference type="Proteomes" id="UP000009073">
    <property type="component" value="Chromosome"/>
</dbReference>
<reference evidence="15 16" key="2">
    <citation type="journal article" date="2011" name="Stand. Genomic Sci.">
        <title>Complete genome sequence of Tolumonas auensis type strain (TA 4).</title>
        <authorList>
            <person name="Chertkov O."/>
            <person name="Copeland A."/>
            <person name="Lucas S."/>
            <person name="Lapidus A."/>
            <person name="Berry K.W."/>
            <person name="Detter J.C."/>
            <person name="Del Rio T.G."/>
            <person name="Hammon N."/>
            <person name="Dalin E."/>
            <person name="Tice H."/>
            <person name="Pitluck S."/>
            <person name="Richardson P."/>
            <person name="Bruce D."/>
            <person name="Goodwin L."/>
            <person name="Han C."/>
            <person name="Tapia R."/>
            <person name="Saunders E."/>
            <person name="Schmutz J."/>
            <person name="Brettin T."/>
            <person name="Larimer F."/>
            <person name="Land M."/>
            <person name="Hauser L."/>
            <person name="Spring S."/>
            <person name="Rohde M."/>
            <person name="Kyrpides N.C."/>
            <person name="Ivanova N."/>
            <person name="Goker M."/>
            <person name="Beller H.R."/>
            <person name="Klenk H.P."/>
            <person name="Woyke T."/>
        </authorList>
    </citation>
    <scope>NUCLEOTIDE SEQUENCE [LARGE SCALE GENOMIC DNA]</scope>
    <source>
        <strain evidence="16">DSM 9187 / TA4</strain>
    </source>
</reference>
<dbReference type="KEGG" id="tau:Tola_1479"/>
<comment type="similarity">
    <text evidence="3">Belongs to the peptidase M50B family.</text>
</comment>
<dbReference type="OrthoDB" id="9800627at2"/>
<dbReference type="CDD" id="cd06158">
    <property type="entry name" value="S2P-M50_like_1"/>
    <property type="match status" value="1"/>
</dbReference>
<feature type="transmembrane region" description="Helical" evidence="13">
    <location>
        <begin position="88"/>
        <end position="111"/>
    </location>
</feature>
<evidence type="ECO:0000313" key="15">
    <source>
        <dbReference type="EMBL" id="ACQ93093.1"/>
    </source>
</evidence>
<dbReference type="GO" id="GO:0046872">
    <property type="term" value="F:metal ion binding"/>
    <property type="evidence" value="ECO:0007669"/>
    <property type="project" value="UniProtKB-KW"/>
</dbReference>
<evidence type="ECO:0000256" key="13">
    <source>
        <dbReference type="SAM" id="Phobius"/>
    </source>
</evidence>
<keyword evidence="4" id="KW-1003">Cell membrane</keyword>